<gene>
    <name evidence="10" type="ORF">B0A48_15619</name>
</gene>
<dbReference type="Gene3D" id="3.30.60.290">
    <property type="entry name" value="Rad4, beta-hairpin domain BHD2"/>
    <property type="match status" value="1"/>
</dbReference>
<dbReference type="InterPro" id="IPR018325">
    <property type="entry name" value="Rad4/PNGase_transGLS-fold"/>
</dbReference>
<dbReference type="GO" id="GO:0000111">
    <property type="term" value="C:nucleotide-excision repair factor 2 complex"/>
    <property type="evidence" value="ECO:0007669"/>
    <property type="project" value="TreeGrafter"/>
</dbReference>
<protein>
    <recommendedName>
        <fullName evidence="12">Rad4 beta-hairpin domain-containing protein</fullName>
    </recommendedName>
</protein>
<evidence type="ECO:0000259" key="8">
    <source>
        <dbReference type="SMART" id="SM01031"/>
    </source>
</evidence>
<feature type="compositionally biased region" description="Basic and acidic residues" evidence="6">
    <location>
        <begin position="606"/>
        <end position="627"/>
    </location>
</feature>
<dbReference type="SUPFAM" id="SSF54001">
    <property type="entry name" value="Cysteine proteinases"/>
    <property type="match status" value="1"/>
</dbReference>
<evidence type="ECO:0000256" key="5">
    <source>
        <dbReference type="ARBA" id="ARBA00023242"/>
    </source>
</evidence>
<dbReference type="STRING" id="1507870.A0A1V8SGS0"/>
<feature type="region of interest" description="Disordered" evidence="6">
    <location>
        <begin position="950"/>
        <end position="969"/>
    </location>
</feature>
<evidence type="ECO:0000256" key="1">
    <source>
        <dbReference type="ARBA" id="ARBA00004123"/>
    </source>
</evidence>
<feature type="compositionally biased region" description="Basic and acidic residues" evidence="6">
    <location>
        <begin position="812"/>
        <end position="824"/>
    </location>
</feature>
<feature type="domain" description="Rad4 beta-hairpin" evidence="8">
    <location>
        <begin position="582"/>
        <end position="642"/>
    </location>
</feature>
<feature type="region of interest" description="Disordered" evidence="6">
    <location>
        <begin position="72"/>
        <end position="120"/>
    </location>
</feature>
<dbReference type="Pfam" id="PF03835">
    <property type="entry name" value="Rad4"/>
    <property type="match status" value="1"/>
</dbReference>
<evidence type="ECO:0008006" key="12">
    <source>
        <dbReference type="Google" id="ProtNLM"/>
    </source>
</evidence>
<sequence>MAPSRGKARRVQAGGPSISSPATASRGSRRRGAPPSVYGELLDEVAQTAEPERALKRRRILREVSIPKYRGDDLEVGSAGAGKSNHVAKTLQANDPARTSLGFSGTRAPPLQTVDASSESGDSDFAFEDVDLAGNAVKQAGSDSEDEKIADLAISVGPSSASEATPNRRKAASAPEKAFRLIVHKAHFLTLLGHCVFANSRCNDAIVHKQLRNLIDKKTKSYLNPKSDLSQFQRNRSFMDGLEMLANILRAHYQITTNGMRSAVWRANDDAEVPPIDTPLIDIHESRLAARDMRGSQDTGNQLFCALLRSAGVEARLVCSLQVLPYASVSMKTPTPQKYRKPAVFAIASDTDPALSDASVSDNGIGSSRGIGSVPSVRRRLGQNGFAGPSIPKPRPRDRKAPVRKLAYPVYWIEAFDAAYQKWVAVDAVFTETVGKPTKIEPSIAYPLNSLTYAIAFEADGVARDVTRRYAKAFNAKTRRQRVESSEGGTAWLKKALRHLRRRGAKLDRDQVEDSELAAKEAREGLPSNVLDFKDHPYYALERHLRRHEVLYPRREVGKINAGTAAKPRMESVFRRQDVLSCKSADKWYRLGREIKVGEQPLKHIPAHDARRRGGSDSEHSDAEGKRTALYSAQQTQLYVPPPVTNDRVPRNAFGNLDIYVPSMVPGGGAHIRRPLTQQAARILQVDYADAVTGFKFQGRHGTAVIEGAIVAEQYAEAVHAVIEGLEYEATEEESRDRSILALRMWARMLKGLRIAERVASYGRGDDAEEVRRELDAAEDEGAAGGFVLADGEKTAMPTAGKFSLVELAERRKTPRKGEQKVEMESEEGEVEYTPVATRSTRRGKVVVRNDESEDDAVQQAEEYGDGGGVLPDDIDTGEAQHLNEDFGGGGGFLPDDADNAIESTSDQDCGGGFLPAHDNGGMGGDGFVPENTDDKSDTAHVEAQDVDFMAGHDGDHDTGGGFFVDDEQVPASATGPQAQAALQQPSHDIHGNTQDRSPAHHTEAELPTSLMDEGLQVATSLSTDHHSPMDTTSITSAPNAAISTGEPREASTIANQDHQSTELLNTAHADTSGDTVHMLNPISADGEANAEVTDEDRGSLMSHDPEDEDAEPDWMESD</sequence>
<dbReference type="GO" id="GO:0003684">
    <property type="term" value="F:damaged DNA binding"/>
    <property type="evidence" value="ECO:0007669"/>
    <property type="project" value="InterPro"/>
</dbReference>
<dbReference type="Gene3D" id="3.30.70.2460">
    <property type="entry name" value="Rad4, beta-hairpin domain BHD3"/>
    <property type="match status" value="1"/>
</dbReference>
<dbReference type="InterPro" id="IPR004583">
    <property type="entry name" value="DNA_repair_Rad4"/>
</dbReference>
<proteinExistence type="inferred from homology"/>
<dbReference type="InterPro" id="IPR036985">
    <property type="entry name" value="Transglutaminase-like_sf"/>
</dbReference>
<dbReference type="InterPro" id="IPR018326">
    <property type="entry name" value="Rad4_beta-hairpin_dom1"/>
</dbReference>
<evidence type="ECO:0000256" key="4">
    <source>
        <dbReference type="ARBA" id="ARBA00023204"/>
    </source>
</evidence>
<keyword evidence="11" id="KW-1185">Reference proteome</keyword>
<dbReference type="GO" id="GO:0005737">
    <property type="term" value="C:cytoplasm"/>
    <property type="evidence" value="ECO:0007669"/>
    <property type="project" value="TreeGrafter"/>
</dbReference>
<dbReference type="InterPro" id="IPR038765">
    <property type="entry name" value="Papain-like_cys_pep_sf"/>
</dbReference>
<feature type="region of interest" description="Disordered" evidence="6">
    <location>
        <begin position="357"/>
        <end position="376"/>
    </location>
</feature>
<dbReference type="InterPro" id="IPR018327">
    <property type="entry name" value="BHD_2"/>
</dbReference>
<feature type="region of interest" description="Disordered" evidence="6">
    <location>
        <begin position="600"/>
        <end position="627"/>
    </location>
</feature>
<dbReference type="InterPro" id="IPR018328">
    <property type="entry name" value="Rad4_beta-hairpin_dom3"/>
</dbReference>
<evidence type="ECO:0000256" key="6">
    <source>
        <dbReference type="SAM" id="MobiDB-lite"/>
    </source>
</evidence>
<name>A0A1V8SGS0_9PEZI</name>
<feature type="compositionally biased region" description="Basic residues" evidence="6">
    <location>
        <begin position="1"/>
        <end position="10"/>
    </location>
</feature>
<keyword evidence="3" id="KW-0227">DNA damage</keyword>
<dbReference type="InParanoid" id="A0A1V8SGS0"/>
<dbReference type="Gene3D" id="3.90.260.10">
    <property type="entry name" value="Transglutaminase-like"/>
    <property type="match status" value="1"/>
</dbReference>
<keyword evidence="4" id="KW-0234">DNA repair</keyword>
<feature type="region of interest" description="Disordered" evidence="6">
    <location>
        <begin position="812"/>
        <end position="837"/>
    </location>
</feature>
<dbReference type="Pfam" id="PF10405">
    <property type="entry name" value="BHD_3"/>
    <property type="match status" value="1"/>
</dbReference>
<dbReference type="Pfam" id="PF10403">
    <property type="entry name" value="BHD_1"/>
    <property type="match status" value="1"/>
</dbReference>
<feature type="region of interest" description="Disordered" evidence="6">
    <location>
        <begin position="1023"/>
        <end position="1055"/>
    </location>
</feature>
<feature type="domain" description="Rad4 beta-hairpin" evidence="7">
    <location>
        <begin position="522"/>
        <end position="580"/>
    </location>
</feature>
<dbReference type="SMART" id="SM01030">
    <property type="entry name" value="BHD_1"/>
    <property type="match status" value="1"/>
</dbReference>
<dbReference type="AlphaFoldDB" id="A0A1V8SGS0"/>
<dbReference type="GO" id="GO:0006289">
    <property type="term" value="P:nucleotide-excision repair"/>
    <property type="evidence" value="ECO:0007669"/>
    <property type="project" value="InterPro"/>
</dbReference>
<dbReference type="GO" id="GO:0071942">
    <property type="term" value="C:XPC complex"/>
    <property type="evidence" value="ECO:0007669"/>
    <property type="project" value="TreeGrafter"/>
</dbReference>
<feature type="compositionally biased region" description="Polar residues" evidence="6">
    <location>
        <begin position="975"/>
        <end position="997"/>
    </location>
</feature>
<feature type="domain" description="Rad4 beta-hairpin" evidence="9">
    <location>
        <begin position="649"/>
        <end position="723"/>
    </location>
</feature>
<feature type="region of interest" description="Disordered" evidence="6">
    <location>
        <begin position="1"/>
        <end position="37"/>
    </location>
</feature>
<dbReference type="GO" id="GO:0003697">
    <property type="term" value="F:single-stranded DNA binding"/>
    <property type="evidence" value="ECO:0007669"/>
    <property type="project" value="TreeGrafter"/>
</dbReference>
<evidence type="ECO:0000313" key="10">
    <source>
        <dbReference type="EMBL" id="OQN98352.1"/>
    </source>
</evidence>
<dbReference type="InterPro" id="IPR042488">
    <property type="entry name" value="Rad4_BHD3_sf"/>
</dbReference>
<feature type="compositionally biased region" description="Polar residues" evidence="6">
    <location>
        <begin position="1030"/>
        <end position="1043"/>
    </location>
</feature>
<evidence type="ECO:0000313" key="11">
    <source>
        <dbReference type="Proteomes" id="UP000192596"/>
    </source>
</evidence>
<evidence type="ECO:0000259" key="7">
    <source>
        <dbReference type="SMART" id="SM01030"/>
    </source>
</evidence>
<dbReference type="PANTHER" id="PTHR12135">
    <property type="entry name" value="DNA REPAIR PROTEIN XP-C / RAD4"/>
    <property type="match status" value="1"/>
</dbReference>
<comment type="subcellular location">
    <subcellularLocation>
        <location evidence="1">Nucleus</location>
    </subcellularLocation>
</comment>
<dbReference type="SMART" id="SM01032">
    <property type="entry name" value="BHD_3"/>
    <property type="match status" value="1"/>
</dbReference>
<dbReference type="OrthoDB" id="300780at2759"/>
<evidence type="ECO:0000256" key="2">
    <source>
        <dbReference type="ARBA" id="ARBA00009525"/>
    </source>
</evidence>
<comment type="similarity">
    <text evidence="2">Belongs to the XPC family.</text>
</comment>
<evidence type="ECO:0000256" key="3">
    <source>
        <dbReference type="ARBA" id="ARBA00022763"/>
    </source>
</evidence>
<reference evidence="11" key="1">
    <citation type="submission" date="2017-03" db="EMBL/GenBank/DDBJ databases">
        <title>Genomes of endolithic fungi from Antarctica.</title>
        <authorList>
            <person name="Coleine C."/>
            <person name="Masonjones S."/>
            <person name="Stajich J.E."/>
        </authorList>
    </citation>
    <scope>NUCLEOTIDE SEQUENCE [LARGE SCALE GENOMIC DNA]</scope>
    <source>
        <strain evidence="11">CCFEE 5527</strain>
    </source>
</reference>
<organism evidence="10 11">
    <name type="scientific">Cryoendolithus antarcticus</name>
    <dbReference type="NCBI Taxonomy" id="1507870"/>
    <lineage>
        <taxon>Eukaryota</taxon>
        <taxon>Fungi</taxon>
        <taxon>Dikarya</taxon>
        <taxon>Ascomycota</taxon>
        <taxon>Pezizomycotina</taxon>
        <taxon>Dothideomycetes</taxon>
        <taxon>Dothideomycetidae</taxon>
        <taxon>Cladosporiales</taxon>
        <taxon>Cladosporiaceae</taxon>
        <taxon>Cryoendolithus</taxon>
    </lineage>
</organism>
<dbReference type="Gene3D" id="2.20.20.110">
    <property type="entry name" value="Rad4, beta-hairpin domain BHD1"/>
    <property type="match status" value="1"/>
</dbReference>
<dbReference type="EMBL" id="NAJO01000046">
    <property type="protein sequence ID" value="OQN98352.1"/>
    <property type="molecule type" value="Genomic_DNA"/>
</dbReference>
<dbReference type="PANTHER" id="PTHR12135:SF0">
    <property type="entry name" value="DNA REPAIR PROTEIN COMPLEMENTING XP-C CELLS"/>
    <property type="match status" value="1"/>
</dbReference>
<dbReference type="GO" id="GO:0006298">
    <property type="term" value="P:mismatch repair"/>
    <property type="evidence" value="ECO:0007669"/>
    <property type="project" value="TreeGrafter"/>
</dbReference>
<evidence type="ECO:0000259" key="9">
    <source>
        <dbReference type="SMART" id="SM01032"/>
    </source>
</evidence>
<feature type="compositionally biased region" description="Acidic residues" evidence="6">
    <location>
        <begin position="1106"/>
        <end position="1119"/>
    </location>
</feature>
<dbReference type="FunCoup" id="A0A1V8SGS0">
    <property type="interactions" value="239"/>
</dbReference>
<accession>A0A1V8SGS0</accession>
<feature type="region of interest" description="Disordered" evidence="6">
    <location>
        <begin position="1072"/>
        <end position="1119"/>
    </location>
</feature>
<keyword evidence="5" id="KW-0539">Nucleus</keyword>
<feature type="region of interest" description="Disordered" evidence="6">
    <location>
        <begin position="863"/>
        <end position="908"/>
    </location>
</feature>
<feature type="region of interest" description="Disordered" evidence="6">
    <location>
        <begin position="974"/>
        <end position="1002"/>
    </location>
</feature>
<dbReference type="SMART" id="SM01031">
    <property type="entry name" value="BHD_2"/>
    <property type="match status" value="1"/>
</dbReference>
<dbReference type="Proteomes" id="UP000192596">
    <property type="component" value="Unassembled WGS sequence"/>
</dbReference>
<dbReference type="Pfam" id="PF10404">
    <property type="entry name" value="BHD_2"/>
    <property type="match status" value="1"/>
</dbReference>
<comment type="caution">
    <text evidence="10">The sequence shown here is derived from an EMBL/GenBank/DDBJ whole genome shotgun (WGS) entry which is preliminary data.</text>
</comment>